<evidence type="ECO:0000256" key="5">
    <source>
        <dbReference type="ARBA" id="ARBA00023027"/>
    </source>
</evidence>
<dbReference type="InterPro" id="IPR002182">
    <property type="entry name" value="NB-ARC"/>
</dbReference>
<proteinExistence type="predicted"/>
<dbReference type="EMBL" id="CM031823">
    <property type="protein sequence ID" value="KAG6627841.1"/>
    <property type="molecule type" value="Genomic_DNA"/>
</dbReference>
<dbReference type="EC" id="3.2.2.6" evidence="1"/>
<evidence type="ECO:0000256" key="2">
    <source>
        <dbReference type="ARBA" id="ARBA00022737"/>
    </source>
</evidence>
<organism evidence="9 10">
    <name type="scientific">Carya illinoinensis</name>
    <name type="common">Pecan</name>
    <dbReference type="NCBI Taxonomy" id="32201"/>
    <lineage>
        <taxon>Eukaryota</taxon>
        <taxon>Viridiplantae</taxon>
        <taxon>Streptophyta</taxon>
        <taxon>Embryophyta</taxon>
        <taxon>Tracheophyta</taxon>
        <taxon>Spermatophyta</taxon>
        <taxon>Magnoliopsida</taxon>
        <taxon>eudicotyledons</taxon>
        <taxon>Gunneridae</taxon>
        <taxon>Pentapetalae</taxon>
        <taxon>rosids</taxon>
        <taxon>fabids</taxon>
        <taxon>Fagales</taxon>
        <taxon>Juglandaceae</taxon>
        <taxon>Carya</taxon>
    </lineage>
</organism>
<dbReference type="PANTHER" id="PTHR11017:SF570">
    <property type="entry name" value="DISEASE RESISTANCE PROTEIN (TIR-NBS CLASS)-RELATED"/>
    <property type="match status" value="1"/>
</dbReference>
<comment type="catalytic activity">
    <reaction evidence="6">
        <text>NAD(+) + H2O = ADP-D-ribose + nicotinamide + H(+)</text>
        <dbReference type="Rhea" id="RHEA:16301"/>
        <dbReference type="ChEBI" id="CHEBI:15377"/>
        <dbReference type="ChEBI" id="CHEBI:15378"/>
        <dbReference type="ChEBI" id="CHEBI:17154"/>
        <dbReference type="ChEBI" id="CHEBI:57540"/>
        <dbReference type="ChEBI" id="CHEBI:57967"/>
        <dbReference type="EC" id="3.2.2.6"/>
    </reaction>
    <physiologicalReaction direction="left-to-right" evidence="6">
        <dbReference type="Rhea" id="RHEA:16302"/>
    </physiologicalReaction>
</comment>
<dbReference type="Proteomes" id="UP000811609">
    <property type="component" value="Chromosome 15"/>
</dbReference>
<evidence type="ECO:0000313" key="10">
    <source>
        <dbReference type="Proteomes" id="UP000811609"/>
    </source>
</evidence>
<keyword evidence="4" id="KW-0611">Plant defense</keyword>
<keyword evidence="2" id="KW-0677">Repeat</keyword>
<dbReference type="GO" id="GO:0006952">
    <property type="term" value="P:defense response"/>
    <property type="evidence" value="ECO:0007669"/>
    <property type="project" value="InterPro"/>
</dbReference>
<feature type="domain" description="TIR" evidence="8">
    <location>
        <begin position="2"/>
        <end position="167"/>
    </location>
</feature>
<dbReference type="InterPro" id="IPR003593">
    <property type="entry name" value="AAA+_ATPase"/>
</dbReference>
<dbReference type="InterPro" id="IPR000157">
    <property type="entry name" value="TIR_dom"/>
</dbReference>
<evidence type="ECO:0000256" key="3">
    <source>
        <dbReference type="ARBA" id="ARBA00022801"/>
    </source>
</evidence>
<dbReference type="InterPro" id="IPR058546">
    <property type="entry name" value="RPS4B/Roq1-like_LRR"/>
</dbReference>
<dbReference type="GO" id="GO:0007165">
    <property type="term" value="P:signal transduction"/>
    <property type="evidence" value="ECO:0007669"/>
    <property type="project" value="InterPro"/>
</dbReference>
<keyword evidence="10" id="KW-1185">Reference proteome</keyword>
<dbReference type="Pfam" id="PF00931">
    <property type="entry name" value="NB-ARC"/>
    <property type="match status" value="2"/>
</dbReference>
<evidence type="ECO:0000256" key="4">
    <source>
        <dbReference type="ARBA" id="ARBA00022821"/>
    </source>
</evidence>
<comment type="caution">
    <text evidence="9">The sequence shown here is derived from an EMBL/GenBank/DDBJ whole genome shotgun (WGS) entry which is preliminary data.</text>
</comment>
<dbReference type="SMART" id="SM00382">
    <property type="entry name" value="AAA"/>
    <property type="match status" value="2"/>
</dbReference>
<dbReference type="GO" id="GO:0061809">
    <property type="term" value="F:NAD+ nucleosidase activity, cyclic ADP-ribose generating"/>
    <property type="evidence" value="ECO:0007669"/>
    <property type="project" value="UniProtKB-EC"/>
</dbReference>
<evidence type="ECO:0000256" key="1">
    <source>
        <dbReference type="ARBA" id="ARBA00011982"/>
    </source>
</evidence>
<dbReference type="PROSITE" id="PS50104">
    <property type="entry name" value="TIR"/>
    <property type="match status" value="2"/>
</dbReference>
<evidence type="ECO:0000313" key="9">
    <source>
        <dbReference type="EMBL" id="KAG6627841.1"/>
    </source>
</evidence>
<dbReference type="FunFam" id="3.40.50.10140:FF:000007">
    <property type="entry name" value="Disease resistance protein (TIR-NBS-LRR class)"/>
    <property type="match status" value="2"/>
</dbReference>
<accession>A0A8T1NDG3</accession>
<dbReference type="SMART" id="SM00255">
    <property type="entry name" value="TIR"/>
    <property type="match status" value="2"/>
</dbReference>
<dbReference type="InterPro" id="IPR044974">
    <property type="entry name" value="Disease_R_plants"/>
</dbReference>
<keyword evidence="3" id="KW-0378">Hydrolase</keyword>
<dbReference type="Pfam" id="PF23282">
    <property type="entry name" value="WHD_ROQ1"/>
    <property type="match status" value="2"/>
</dbReference>
<dbReference type="Pfam" id="PF01582">
    <property type="entry name" value="TIR"/>
    <property type="match status" value="2"/>
</dbReference>
<protein>
    <recommendedName>
        <fullName evidence="1">ADP-ribosyl cyclase/cyclic ADP-ribose hydrolase</fullName>
        <ecNumber evidence="1">3.2.2.6</ecNumber>
    </recommendedName>
</protein>
<gene>
    <name evidence="9" type="ORF">CIPAW_15G157400</name>
</gene>
<keyword evidence="5" id="KW-0520">NAD</keyword>
<evidence type="ECO:0000259" key="8">
    <source>
        <dbReference type="PROSITE" id="PS50104"/>
    </source>
</evidence>
<dbReference type="Pfam" id="PF23286">
    <property type="entry name" value="LRR_13"/>
    <property type="match status" value="2"/>
</dbReference>
<sequence length="1811" mass="207933">MTNHDVFLSFRGEDTRHNFTNHLYHALIQKGINTYKDDKELRKGEKISPALSNAIEESKISIVIFSKNYASSTWCLDELLKILECKESKQQKVLAVYYKVEPSTVRHQKESFEAAFAKHEEKFDDAKVQMWKTALNQTAGLCGFPLKINEDEYEFIQNIVQEVSTTLPNSFDLHVAEFPVGLKSRVEDINMLLCIEENDIRMIGIFGVGGIGKTTIAKEMYNRITNQFEGSCFLANVRESSKQDQGGLVKLQQTILSDILKDSSLKVSNVDRGINLIMERVCHKRILLVLDDVDCLDQLKKLCGRCDWFGSGSRIIITTRDESLLTKHSVSLNYPMKEMDHDEALQLFTQHAFKSDKPVDGFADLIKDALRYASGLPLALKVVGSNLRGRDVRFWESELKKYKRIPSKKIYDILKISFDGLEDWEQNIFLDIACFFKGDERKYVTKILDNCGFFPDASIEVLKDKCLITIDQFDRLWMHDLLEDMGKEIVRQESPKEPGKRSRLWFHEDVREVLEKNKGTKKIEGILIDLPSEDRKTQLSTKAFAELKNLRIFINRNASFCGKLEYLFESDKLRVFDWFIFPLEFLPSTFHGEKLIVLKMQGSKIRDLGTRSPYKNFTSIDFSGSEYLTKISDLSSCSNLKELILNECDTLVEVHDSVGFLDKLVELRFYNCSNLKYLPRSFKLQSLELLELRGCTSLEYFPEIMGEMEYLKRLWLESTVIQELPSSITYLIGLEKLYLRWCESLVHLPMDIFQMERLEEVDVLYCPNLVNFGKEVGQNGQSMLCTQALLLLPPPKSNFSLRKLSLSRSGIVSLPPWIKGLVGLSRLDLEGCKQLKEIRQLPPNIEVVHAPKCIRLFEIHDSVGLLDKLVELRLKGCSRLKNLPRSFKLRSLKVLELEGCTSLEYFPEIECEMGHLKCVRLQSTIIQELHSSITYLTSLKELYLRGCKSLVRLPINVFQLESLWAVNITKCPNLVNFENEVGQNGQSMPCTHENEISLSMELFPLLPPESNLSRTFNFSSSLSYLTLSNSGIVRLPQCIEGLVGLCELDLEDCMQLEEILHLPPNIEDVNARRCVLLERFYHLSTKSSFGTPDLERLSRIDLSECNKVHVDVGNYAPNPLLVQERFWEKDSSMIIYPGSRIPKWFKYSKETTSYSNSCEIDILDHNASMCGHDQIVALVLSFVVRPLPERTSITIKYGQQKITNDTWLRPSMDPHDRACLQYIVGNSFDQMLSRSYREGNNMRFTFGSDSKEAIFKSAGVHLIYRNESSSNASPGALSSASSSNSSSLPSQWSYDVFLSFRGDDIHYGFISHLYSALNRKGISTCIGDKLRRGEEISPALFKTIEESKISIVLFSKNYASPIWCLDELMKILQCKESKQHKVLLVFYKVKPSTVQHQINRFKDALDKHEDRFKDNAKVQRWKAALKQAADIFGLHLTCDENTCEFIKKIVQEVSIMLPNHTCFHVANYPVGLESRIKDIDMLLQIEMVNETRMIGIFGIGGIGKTTIAKKMYNLIADQFEGSCFLGDVRGKSKRGKSGLIQLQEKILHDILRDPNVEVGHVDQGINLIQEKLCRKKILLVLDDVDDPDQLKYLSGRSNWFGLGSRIIITTRDKRLLVQLDFGNWKTYSMNTLDPKDALKLFSWHAFRRDQPDNGFVKLTKLALQYAGGLPLALIVVGSNLRGRDIRFWESELKKYKRIPTGKIYEILKISFDGLEDCEQKFFLKIARFFKGVEREYATRPDNHYFLSNAGIEVLKDKCLITIDQFDRLMMHDLLEDMGKKILRQKRKRNILYLHEDVHDVLEENTYGNRAS</sequence>
<name>A0A8T1NDG3_CARIL</name>
<feature type="region of interest" description="Disordered" evidence="7">
    <location>
        <begin position="1270"/>
        <end position="1289"/>
    </location>
</feature>
<evidence type="ECO:0000256" key="7">
    <source>
        <dbReference type="SAM" id="MobiDB-lite"/>
    </source>
</evidence>
<dbReference type="InterPro" id="IPR058192">
    <property type="entry name" value="WHD_ROQ1-like"/>
</dbReference>
<dbReference type="GO" id="GO:0043531">
    <property type="term" value="F:ADP binding"/>
    <property type="evidence" value="ECO:0007669"/>
    <property type="project" value="InterPro"/>
</dbReference>
<dbReference type="PANTHER" id="PTHR11017">
    <property type="entry name" value="LEUCINE-RICH REPEAT-CONTAINING PROTEIN"/>
    <property type="match status" value="1"/>
</dbReference>
<dbReference type="FunFam" id="1.10.8.430:FF:000002">
    <property type="entry name" value="Disease resistance protein (TIR-NBS-LRR class)"/>
    <property type="match status" value="1"/>
</dbReference>
<feature type="domain" description="TIR" evidence="8">
    <location>
        <begin position="1292"/>
        <end position="1457"/>
    </location>
</feature>
<reference evidence="9" key="1">
    <citation type="submission" date="2020-12" db="EMBL/GenBank/DDBJ databases">
        <title>WGS assembly of Carya illinoinensis cv. Pawnee.</title>
        <authorList>
            <person name="Platts A."/>
            <person name="Shu S."/>
            <person name="Wright S."/>
            <person name="Barry K."/>
            <person name="Edger P."/>
            <person name="Pires J.C."/>
            <person name="Schmutz J."/>
        </authorList>
    </citation>
    <scope>NUCLEOTIDE SEQUENCE</scope>
    <source>
        <tissue evidence="9">Leaf</tissue>
    </source>
</reference>
<evidence type="ECO:0000256" key="6">
    <source>
        <dbReference type="ARBA" id="ARBA00047304"/>
    </source>
</evidence>